<dbReference type="PANTHER" id="PTHR22773">
    <property type="entry name" value="NADH DEHYDROGENASE"/>
    <property type="match status" value="1"/>
</dbReference>
<feature type="transmembrane region" description="Helical" evidence="7">
    <location>
        <begin position="30"/>
        <end position="47"/>
    </location>
</feature>
<name>A0A0S2IB72_9CNID</name>
<sequence length="451" mass="51282">MNIYFNFWFFIILLFIGLIIFSVQKESLNLFVYIILTLCILILVLNINNFNIDFFLVNSWKIIFISLLTLSYFYILFILKDNREEIYFLVFMVWLGSLIVIISNHLLMVYLGLELQTFSLFVLIAKNRVSVRSSEAGLKYFVLGAISSGFFLITMTTIYGVYGSLNLNYLVSLYNSDFMFLVIILVLVLSLFFKLSLFPLHFWIPDIYEGSASDILGVLATLPKISIMSLILQLNLPFEILMWCAIGSIVIGSFGGFNQTKIKRLLAYSGISHIGFTFLGVALLSKIGLEVSLLYFIIYIITVLGLITLLVNHKGSKDKFISELSGIGLKNASIGIVWGLLLLSVAGIPPLCGFLGKWWTIWAFISHGYLFLGLIIVISSAIAVGYYLRITKILYFQSKSSYIIWNNILQGNKLSFTTSFFLGLIFYFNLFLILNPNFLTELINCNFIDLF</sequence>
<proteinExistence type="predicted"/>
<evidence type="ECO:0000256" key="5">
    <source>
        <dbReference type="ARBA" id="ARBA00023136"/>
    </source>
</evidence>
<evidence type="ECO:0000256" key="2">
    <source>
        <dbReference type="ARBA" id="ARBA00012944"/>
    </source>
</evidence>
<feature type="transmembrane region" description="Helical" evidence="7">
    <location>
        <begin position="265"/>
        <end position="287"/>
    </location>
</feature>
<gene>
    <name evidence="9" type="primary">nad2</name>
</gene>
<feature type="transmembrane region" description="Helical" evidence="7">
    <location>
        <begin position="368"/>
        <end position="388"/>
    </location>
</feature>
<keyword evidence="4 7" id="KW-1133">Transmembrane helix</keyword>
<dbReference type="EMBL" id="KT809333">
    <property type="protein sequence ID" value="ALO20776.1"/>
    <property type="molecule type" value="Genomic_DNA"/>
</dbReference>
<dbReference type="InterPro" id="IPR001750">
    <property type="entry name" value="ND/Mrp_TM"/>
</dbReference>
<keyword evidence="5 7" id="KW-0472">Membrane</keyword>
<comment type="catalytic activity">
    <reaction evidence="6">
        <text>a ubiquinone + NADH + 5 H(+)(in) = a ubiquinol + NAD(+) + 4 H(+)(out)</text>
        <dbReference type="Rhea" id="RHEA:29091"/>
        <dbReference type="Rhea" id="RHEA-COMP:9565"/>
        <dbReference type="Rhea" id="RHEA-COMP:9566"/>
        <dbReference type="ChEBI" id="CHEBI:15378"/>
        <dbReference type="ChEBI" id="CHEBI:16389"/>
        <dbReference type="ChEBI" id="CHEBI:17976"/>
        <dbReference type="ChEBI" id="CHEBI:57540"/>
        <dbReference type="ChEBI" id="CHEBI:57945"/>
        <dbReference type="EC" id="7.1.1.2"/>
    </reaction>
</comment>
<dbReference type="AlphaFoldDB" id="A0A0S2IB72"/>
<organism evidence="9">
    <name type="scientific">Sarsia tubulosa</name>
    <dbReference type="NCBI Taxonomy" id="264121"/>
    <lineage>
        <taxon>Eukaryota</taxon>
        <taxon>Metazoa</taxon>
        <taxon>Cnidaria</taxon>
        <taxon>Hydrozoa</taxon>
        <taxon>Hydroidolina</taxon>
        <taxon>Anthoathecata</taxon>
        <taxon>Capitata</taxon>
        <taxon>Corynidae</taxon>
        <taxon>Sarsia</taxon>
    </lineage>
</organism>
<dbReference type="GO" id="GO:0008137">
    <property type="term" value="F:NADH dehydrogenase (ubiquinone) activity"/>
    <property type="evidence" value="ECO:0007669"/>
    <property type="project" value="UniProtKB-EC"/>
</dbReference>
<evidence type="ECO:0000256" key="7">
    <source>
        <dbReference type="SAM" id="Phobius"/>
    </source>
</evidence>
<evidence type="ECO:0000256" key="1">
    <source>
        <dbReference type="ARBA" id="ARBA00004141"/>
    </source>
</evidence>
<protein>
    <recommendedName>
        <fullName evidence="2">NADH:ubiquinone reductase (H(+)-translocating)</fullName>
        <ecNumber evidence="2">7.1.1.2</ecNumber>
    </recommendedName>
</protein>
<feature type="transmembrane region" description="Helical" evidence="7">
    <location>
        <begin position="332"/>
        <end position="356"/>
    </location>
</feature>
<feature type="transmembrane region" description="Helical" evidence="7">
    <location>
        <begin position="240"/>
        <end position="258"/>
    </location>
</feature>
<accession>A0A0S2IB72</accession>
<keyword evidence="9" id="KW-0496">Mitochondrion</keyword>
<evidence type="ECO:0000256" key="4">
    <source>
        <dbReference type="ARBA" id="ARBA00022989"/>
    </source>
</evidence>
<dbReference type="Pfam" id="PF00361">
    <property type="entry name" value="Proton_antipo_M"/>
    <property type="match status" value="1"/>
</dbReference>
<dbReference type="GO" id="GO:0016020">
    <property type="term" value="C:membrane"/>
    <property type="evidence" value="ECO:0007669"/>
    <property type="project" value="UniProtKB-SubCell"/>
</dbReference>
<feature type="transmembrane region" description="Helical" evidence="7">
    <location>
        <begin position="6"/>
        <end position="23"/>
    </location>
</feature>
<keyword evidence="3 7" id="KW-0812">Transmembrane</keyword>
<geneLocation type="mitochondrion" evidence="9"/>
<evidence type="ECO:0000256" key="6">
    <source>
        <dbReference type="ARBA" id="ARBA00049551"/>
    </source>
</evidence>
<feature type="transmembrane region" description="Helical" evidence="7">
    <location>
        <begin position="178"/>
        <end position="203"/>
    </location>
</feature>
<feature type="transmembrane region" description="Helical" evidence="7">
    <location>
        <begin position="59"/>
        <end position="79"/>
    </location>
</feature>
<feature type="transmembrane region" description="Helical" evidence="7">
    <location>
        <begin position="137"/>
        <end position="158"/>
    </location>
</feature>
<feature type="domain" description="NADH:quinone oxidoreductase/Mrp antiporter transmembrane" evidence="8">
    <location>
        <begin position="103"/>
        <end position="382"/>
    </location>
</feature>
<dbReference type="EC" id="7.1.1.2" evidence="2"/>
<feature type="transmembrane region" description="Helical" evidence="7">
    <location>
        <begin position="293"/>
        <end position="311"/>
    </location>
</feature>
<feature type="transmembrane region" description="Helical" evidence="7">
    <location>
        <begin position="414"/>
        <end position="434"/>
    </location>
</feature>
<evidence type="ECO:0000313" key="9">
    <source>
        <dbReference type="EMBL" id="ALO20776.1"/>
    </source>
</evidence>
<evidence type="ECO:0000256" key="3">
    <source>
        <dbReference type="ARBA" id="ARBA00022692"/>
    </source>
</evidence>
<comment type="subcellular location">
    <subcellularLocation>
        <location evidence="1">Membrane</location>
        <topology evidence="1">Multi-pass membrane protein</topology>
    </subcellularLocation>
</comment>
<evidence type="ECO:0000259" key="8">
    <source>
        <dbReference type="Pfam" id="PF00361"/>
    </source>
</evidence>
<reference evidence="9" key="1">
    <citation type="journal article" date="2015" name="PeerJ">
        <title>Phylogenetic analysis of higher-level relationships within Hydroidolina (Cnidaria: Hydrozoa) using mitochondrial genome data and insight into their mitochondrial transcription.</title>
        <authorList>
            <person name="Kayal E."/>
            <person name="Bentlage B."/>
            <person name="Cartwright P."/>
            <person name="Yanagihara A.A."/>
            <person name="Lindsay D.J."/>
            <person name="Hopcroft R.R."/>
            <person name="Collins A.G."/>
        </authorList>
    </citation>
    <scope>NUCLEOTIDE SEQUENCE</scope>
</reference>
<feature type="transmembrane region" description="Helical" evidence="7">
    <location>
        <begin position="86"/>
        <end position="102"/>
    </location>
</feature>